<keyword evidence="3" id="KW-0804">Transcription</keyword>
<dbReference type="Gene3D" id="1.10.357.10">
    <property type="entry name" value="Tetracycline Repressor, domain 2"/>
    <property type="match status" value="1"/>
</dbReference>
<dbReference type="RefSeq" id="WP_107109402.1">
    <property type="nucleotide sequence ID" value="NZ_JACHBI010000004.1"/>
</dbReference>
<keyword evidence="1" id="KW-0805">Transcription regulation</keyword>
<gene>
    <name evidence="6" type="ORF">GGD50_002793</name>
</gene>
<organism evidence="6 7">
    <name type="scientific">Rhizobium paranaense</name>
    <dbReference type="NCBI Taxonomy" id="1650438"/>
    <lineage>
        <taxon>Bacteria</taxon>
        <taxon>Pseudomonadati</taxon>
        <taxon>Pseudomonadota</taxon>
        <taxon>Alphaproteobacteria</taxon>
        <taxon>Hyphomicrobiales</taxon>
        <taxon>Rhizobiaceae</taxon>
        <taxon>Rhizobium/Agrobacterium group</taxon>
        <taxon>Rhizobium</taxon>
    </lineage>
</organism>
<dbReference type="AlphaFoldDB" id="A0A7W8XRE0"/>
<evidence type="ECO:0000313" key="7">
    <source>
        <dbReference type="Proteomes" id="UP000549882"/>
    </source>
</evidence>
<dbReference type="InterPro" id="IPR036271">
    <property type="entry name" value="Tet_transcr_reg_TetR-rel_C_sf"/>
</dbReference>
<proteinExistence type="predicted"/>
<sequence length="205" mass="23144">MARPRQFDEDSVLEAAGEIFWSKGYEATSTRDLTDRMGLTHASLYNAFGDKRGLYLKALKHYLDRNLHARITRMEAIYSPGLRIVGYFQEVVERSLADTEHRGCMLVNTTLEARSDDLEMRRVVADETAEIEAFFLRSVVAAQASGEIPVDLPPEDLAKLLLSVQFGLRALVRVRPERELLNGILRPAMAMLTLPWPLPESRPDG</sequence>
<reference evidence="6 7" key="1">
    <citation type="submission" date="2020-08" db="EMBL/GenBank/DDBJ databases">
        <title>Genomic Encyclopedia of Type Strains, Phase IV (KMG-V): Genome sequencing to study the core and pangenomes of soil and plant-associated prokaryotes.</title>
        <authorList>
            <person name="Whitman W."/>
        </authorList>
    </citation>
    <scope>NUCLEOTIDE SEQUENCE [LARGE SCALE GENOMIC DNA]</scope>
    <source>
        <strain evidence="6 7">SEMIA 4064</strain>
    </source>
</reference>
<name>A0A7W8XRE0_9HYPH</name>
<keyword evidence="2 4" id="KW-0238">DNA-binding</keyword>
<dbReference type="SUPFAM" id="SSF48498">
    <property type="entry name" value="Tetracyclin repressor-like, C-terminal domain"/>
    <property type="match status" value="1"/>
</dbReference>
<evidence type="ECO:0000256" key="4">
    <source>
        <dbReference type="PROSITE-ProRule" id="PRU00335"/>
    </source>
</evidence>
<dbReference type="PANTHER" id="PTHR47506:SF1">
    <property type="entry name" value="HTH-TYPE TRANSCRIPTIONAL REGULATOR YJDC"/>
    <property type="match status" value="1"/>
</dbReference>
<feature type="domain" description="HTH tetR-type" evidence="5">
    <location>
        <begin position="6"/>
        <end position="66"/>
    </location>
</feature>
<dbReference type="PROSITE" id="PS50977">
    <property type="entry name" value="HTH_TETR_2"/>
    <property type="match status" value="1"/>
</dbReference>
<evidence type="ECO:0000256" key="3">
    <source>
        <dbReference type="ARBA" id="ARBA00023163"/>
    </source>
</evidence>
<dbReference type="Gene3D" id="1.10.10.60">
    <property type="entry name" value="Homeodomain-like"/>
    <property type="match status" value="1"/>
</dbReference>
<dbReference type="Pfam" id="PF16925">
    <property type="entry name" value="TetR_C_13"/>
    <property type="match status" value="1"/>
</dbReference>
<accession>A0A7W8XRE0</accession>
<comment type="caution">
    <text evidence="6">The sequence shown here is derived from an EMBL/GenBank/DDBJ whole genome shotgun (WGS) entry which is preliminary data.</text>
</comment>
<evidence type="ECO:0000313" key="6">
    <source>
        <dbReference type="EMBL" id="MBB5574171.1"/>
    </source>
</evidence>
<keyword evidence="7" id="KW-1185">Reference proteome</keyword>
<dbReference type="InterPro" id="IPR011075">
    <property type="entry name" value="TetR_C"/>
</dbReference>
<dbReference type="InterPro" id="IPR023772">
    <property type="entry name" value="DNA-bd_HTH_TetR-type_CS"/>
</dbReference>
<dbReference type="PANTHER" id="PTHR47506">
    <property type="entry name" value="TRANSCRIPTIONAL REGULATORY PROTEIN"/>
    <property type="match status" value="1"/>
</dbReference>
<dbReference type="PROSITE" id="PS01081">
    <property type="entry name" value="HTH_TETR_1"/>
    <property type="match status" value="1"/>
</dbReference>
<dbReference type="Proteomes" id="UP000549882">
    <property type="component" value="Unassembled WGS sequence"/>
</dbReference>
<evidence type="ECO:0000256" key="2">
    <source>
        <dbReference type="ARBA" id="ARBA00023125"/>
    </source>
</evidence>
<evidence type="ECO:0000259" key="5">
    <source>
        <dbReference type="PROSITE" id="PS50977"/>
    </source>
</evidence>
<dbReference type="InterPro" id="IPR009057">
    <property type="entry name" value="Homeodomain-like_sf"/>
</dbReference>
<dbReference type="SUPFAM" id="SSF46689">
    <property type="entry name" value="Homeodomain-like"/>
    <property type="match status" value="1"/>
</dbReference>
<dbReference type="EMBL" id="JACHBI010000004">
    <property type="protein sequence ID" value="MBB5574171.1"/>
    <property type="molecule type" value="Genomic_DNA"/>
</dbReference>
<dbReference type="InterPro" id="IPR001647">
    <property type="entry name" value="HTH_TetR"/>
</dbReference>
<feature type="DNA-binding region" description="H-T-H motif" evidence="4">
    <location>
        <begin position="29"/>
        <end position="48"/>
    </location>
</feature>
<dbReference type="Pfam" id="PF00440">
    <property type="entry name" value="TetR_N"/>
    <property type="match status" value="1"/>
</dbReference>
<dbReference type="PRINTS" id="PR00455">
    <property type="entry name" value="HTHTETR"/>
</dbReference>
<evidence type="ECO:0000256" key="1">
    <source>
        <dbReference type="ARBA" id="ARBA00023015"/>
    </source>
</evidence>
<protein>
    <submittedName>
        <fullName evidence="6">TetR/AcrR family transcriptional repressor of nem operon</fullName>
    </submittedName>
</protein>
<dbReference type="GO" id="GO:0003677">
    <property type="term" value="F:DNA binding"/>
    <property type="evidence" value="ECO:0007669"/>
    <property type="project" value="UniProtKB-UniRule"/>
</dbReference>